<name>A0ABQ3BM87_9GAMM</name>
<proteinExistence type="predicted"/>
<sequence length="212" mass="23222">MRRARGFTLVEVLIATVLLAAGLTLAFATITGATGAARRGEEVARENEHIRAVEGFLRRRLAGARAVPFGVEEANGLPIRFSGERDRMRFVADLPDYIGRGGPSVHDLRIERRPAGDGVRLMLDLAVVQAGLPVPERERAPELLADDLRRVEFRYRGLGENGALGEWRDEWTAIEQLPLLVQVRITGNDGRAWPVLTVAPRLAGAYATGVPQ</sequence>
<dbReference type="Proteomes" id="UP000643403">
    <property type="component" value="Unassembled WGS sequence"/>
</dbReference>
<dbReference type="Pfam" id="PF07963">
    <property type="entry name" value="N_methyl"/>
    <property type="match status" value="1"/>
</dbReference>
<protein>
    <submittedName>
        <fullName evidence="1">Type II secretion system protein J</fullName>
    </submittedName>
</protein>
<dbReference type="RefSeq" id="WP_189446293.1">
    <property type="nucleotide sequence ID" value="NZ_BMXY01000001.1"/>
</dbReference>
<keyword evidence="2" id="KW-1185">Reference proteome</keyword>
<comment type="caution">
    <text evidence="1">The sequence shown here is derived from an EMBL/GenBank/DDBJ whole genome shotgun (WGS) entry which is preliminary data.</text>
</comment>
<accession>A0ABQ3BM87</accession>
<evidence type="ECO:0000313" key="1">
    <source>
        <dbReference type="EMBL" id="GGZ51080.1"/>
    </source>
</evidence>
<gene>
    <name evidence="1" type="primary">xpsJ</name>
    <name evidence="1" type="ORF">GCM10008101_00040</name>
</gene>
<organism evidence="1 2">
    <name type="scientific">Cognatilysobacter xinjiangensis</name>
    <dbReference type="NCBI Taxonomy" id="546892"/>
    <lineage>
        <taxon>Bacteria</taxon>
        <taxon>Pseudomonadati</taxon>
        <taxon>Pseudomonadota</taxon>
        <taxon>Gammaproteobacteria</taxon>
        <taxon>Lysobacterales</taxon>
        <taxon>Lysobacteraceae</taxon>
        <taxon>Cognatilysobacter</taxon>
    </lineage>
</organism>
<dbReference type="InterPro" id="IPR012902">
    <property type="entry name" value="N_methyl_site"/>
</dbReference>
<reference evidence="2" key="1">
    <citation type="journal article" date="2019" name="Int. J. Syst. Evol. Microbiol.">
        <title>The Global Catalogue of Microorganisms (GCM) 10K type strain sequencing project: providing services to taxonomists for standard genome sequencing and annotation.</title>
        <authorList>
            <consortium name="The Broad Institute Genomics Platform"/>
            <consortium name="The Broad Institute Genome Sequencing Center for Infectious Disease"/>
            <person name="Wu L."/>
            <person name="Ma J."/>
        </authorList>
    </citation>
    <scope>NUCLEOTIDE SEQUENCE [LARGE SCALE GENOMIC DNA]</scope>
    <source>
        <strain evidence="2">KCTC 22558</strain>
    </source>
</reference>
<dbReference type="NCBIfam" id="TIGR02532">
    <property type="entry name" value="IV_pilin_GFxxxE"/>
    <property type="match status" value="1"/>
</dbReference>
<dbReference type="EMBL" id="BMXY01000001">
    <property type="protein sequence ID" value="GGZ51080.1"/>
    <property type="molecule type" value="Genomic_DNA"/>
</dbReference>
<dbReference type="PROSITE" id="PS00409">
    <property type="entry name" value="PROKAR_NTER_METHYL"/>
    <property type="match status" value="1"/>
</dbReference>
<evidence type="ECO:0000313" key="2">
    <source>
        <dbReference type="Proteomes" id="UP000643403"/>
    </source>
</evidence>